<keyword evidence="11" id="KW-1185">Reference proteome</keyword>
<name>A0ABU2Y5H6_9FLAO</name>
<evidence type="ECO:0000256" key="2">
    <source>
        <dbReference type="ARBA" id="ARBA00022448"/>
    </source>
</evidence>
<sequence>MNSKILFFGFFITSILGFSQNVSVSGVVSDESTGEPLPGVSVIIKDSNTGTSTDFDGLFYLDDVPINSVLIVSSIGFKEVEVVVLNAEPLNIALTEDTATLDEVVVIGYGSQKKRELTGAVSTVSSQTLDKLKPVKVEQALQGTVTGVNVTTQSGAPGAGLDIRIRGISTNGSGGPLVIIDGYQGDLSILNPNDIETITVLKDAQAAIYGTVGANGVVLVTTKQGRKNAKTKFNFNSSVGFQEATREISLLNEREYALLLNESYAAGGQEIPFDDVSGLSEGTDWQGEVLNSGVPIISHDISVSGGSEKISYALSGSHVYQQGIIAPKKSDFRRNTARLYLGAELFPKLHMKTNIIYTYLDRDAINDSGLGSVLFNGLNSPPNLDPYDSEGNYSLIPNTTGLGIEIINPLAQIDNTYNDYDLNKLNGSFTLDYDFTEDLKLTGRIGFNNGNSKGKSFSKIVDYGGKVFDVTKSSVSQNRITDNDYSLDFFLSYDKLIKEDHKLNATVGTTIYKQWGSGLFATGYDIPNNSWEFADISLATGTVEARSVGSYEYDERRLSYFARVQYDYKGKYLLSAMFRRDASSRFGPENRVGYFPSATFGWVASDESFLEDSKYIDFFKIRASYGVLGNDNIGNNGYVGSLDGEGVYVFDGNLVTGTAIGQLANPELQWEEAKKFDVGIDLNFLENKISIVADYFINTRDNLLIQNIPVSGIVGVNGPGGASPTINAGVVRNSGFEFAVTYKDDFSDDFSLNTSFNITTLDNEVLEVNNSTGFLEGGSFGVGQPAPSRMEVGYPIGYFYGYKTYGIFQNEAELFQHPSQLSLGAEAAPGDLRYVDLNEDGVIDANDRTYLGDPIPDVTMGFNISLNYKDLDFVSYVFASVGNEMVRNYERALSDVNRLNYVLDRWTGEGTSNEVPRVTTAATANNVFSDFYVEDASYVRIQNIQLGYTIPVDYTEKVGIEKLRLYAGVNNLYTFTKYKGYDPGASNGAPIGGGIDYGFYPIPRTYLLGLNLTF</sequence>
<accession>A0ABU2Y5H6</accession>
<evidence type="ECO:0000256" key="3">
    <source>
        <dbReference type="ARBA" id="ARBA00022452"/>
    </source>
</evidence>
<evidence type="ECO:0000256" key="4">
    <source>
        <dbReference type="ARBA" id="ARBA00022692"/>
    </source>
</evidence>
<comment type="subcellular location">
    <subcellularLocation>
        <location evidence="1 8">Cell outer membrane</location>
        <topology evidence="1 8">Multi-pass membrane protein</topology>
    </subcellularLocation>
</comment>
<dbReference type="SUPFAM" id="SSF49464">
    <property type="entry name" value="Carboxypeptidase regulatory domain-like"/>
    <property type="match status" value="1"/>
</dbReference>
<evidence type="ECO:0000256" key="6">
    <source>
        <dbReference type="ARBA" id="ARBA00023136"/>
    </source>
</evidence>
<evidence type="ECO:0000313" key="11">
    <source>
        <dbReference type="Proteomes" id="UP001252186"/>
    </source>
</evidence>
<keyword evidence="4 8" id="KW-0812">Transmembrane</keyword>
<feature type="domain" description="TonB-dependent receptor plug" evidence="9">
    <location>
        <begin position="113"/>
        <end position="217"/>
    </location>
</feature>
<dbReference type="Pfam" id="PF13715">
    <property type="entry name" value="CarbopepD_reg_2"/>
    <property type="match status" value="1"/>
</dbReference>
<evidence type="ECO:0000256" key="5">
    <source>
        <dbReference type="ARBA" id="ARBA00022729"/>
    </source>
</evidence>
<dbReference type="PROSITE" id="PS52016">
    <property type="entry name" value="TONB_DEPENDENT_REC_3"/>
    <property type="match status" value="1"/>
</dbReference>
<dbReference type="InterPro" id="IPR008969">
    <property type="entry name" value="CarboxyPept-like_regulatory"/>
</dbReference>
<dbReference type="InterPro" id="IPR036942">
    <property type="entry name" value="Beta-barrel_TonB_sf"/>
</dbReference>
<dbReference type="Proteomes" id="UP001252186">
    <property type="component" value="Unassembled WGS sequence"/>
</dbReference>
<dbReference type="NCBIfam" id="TIGR04057">
    <property type="entry name" value="SusC_RagA_signa"/>
    <property type="match status" value="1"/>
</dbReference>
<proteinExistence type="inferred from homology"/>
<dbReference type="InterPro" id="IPR037066">
    <property type="entry name" value="Plug_dom_sf"/>
</dbReference>
<protein>
    <submittedName>
        <fullName evidence="10">TonB-dependent receptor</fullName>
    </submittedName>
</protein>
<comment type="caution">
    <text evidence="10">The sequence shown here is derived from an EMBL/GenBank/DDBJ whole genome shotgun (WGS) entry which is preliminary data.</text>
</comment>
<organism evidence="10 11">
    <name type="scientific">Urechidicola vernalis</name>
    <dbReference type="NCBI Taxonomy" id="3075600"/>
    <lineage>
        <taxon>Bacteria</taxon>
        <taxon>Pseudomonadati</taxon>
        <taxon>Bacteroidota</taxon>
        <taxon>Flavobacteriia</taxon>
        <taxon>Flavobacteriales</taxon>
        <taxon>Flavobacteriaceae</taxon>
        <taxon>Urechidicola</taxon>
    </lineage>
</organism>
<evidence type="ECO:0000259" key="9">
    <source>
        <dbReference type="Pfam" id="PF07715"/>
    </source>
</evidence>
<dbReference type="RefSeq" id="WP_311593447.1">
    <property type="nucleotide sequence ID" value="NZ_JAVRHV010000004.1"/>
</dbReference>
<dbReference type="SUPFAM" id="SSF56935">
    <property type="entry name" value="Porins"/>
    <property type="match status" value="1"/>
</dbReference>
<keyword evidence="7 8" id="KW-0998">Cell outer membrane</keyword>
<keyword evidence="10" id="KW-0675">Receptor</keyword>
<evidence type="ECO:0000256" key="1">
    <source>
        <dbReference type="ARBA" id="ARBA00004571"/>
    </source>
</evidence>
<comment type="similarity">
    <text evidence="8">Belongs to the TonB-dependent receptor family.</text>
</comment>
<evidence type="ECO:0000313" key="10">
    <source>
        <dbReference type="EMBL" id="MDT0553430.1"/>
    </source>
</evidence>
<keyword evidence="5" id="KW-0732">Signal</keyword>
<dbReference type="Gene3D" id="2.60.40.1120">
    <property type="entry name" value="Carboxypeptidase-like, regulatory domain"/>
    <property type="match status" value="1"/>
</dbReference>
<keyword evidence="6 8" id="KW-0472">Membrane</keyword>
<dbReference type="InterPro" id="IPR012910">
    <property type="entry name" value="Plug_dom"/>
</dbReference>
<dbReference type="Pfam" id="PF07715">
    <property type="entry name" value="Plug"/>
    <property type="match status" value="1"/>
</dbReference>
<reference evidence="10 11" key="1">
    <citation type="submission" date="2023-09" db="EMBL/GenBank/DDBJ databases">
        <authorList>
            <person name="Rey-Velasco X."/>
        </authorList>
    </citation>
    <scope>NUCLEOTIDE SEQUENCE [LARGE SCALE GENOMIC DNA]</scope>
    <source>
        <strain evidence="10 11">P050</strain>
    </source>
</reference>
<evidence type="ECO:0000256" key="7">
    <source>
        <dbReference type="ARBA" id="ARBA00023237"/>
    </source>
</evidence>
<dbReference type="InterPro" id="IPR039426">
    <property type="entry name" value="TonB-dep_rcpt-like"/>
</dbReference>
<dbReference type="InterPro" id="IPR023997">
    <property type="entry name" value="TonB-dep_OMP_SusC/RagA_CS"/>
</dbReference>
<gene>
    <name evidence="10" type="ORF">RM519_09260</name>
</gene>
<keyword evidence="3 8" id="KW-1134">Transmembrane beta strand</keyword>
<keyword evidence="2 8" id="KW-0813">Transport</keyword>
<dbReference type="Gene3D" id="2.40.170.20">
    <property type="entry name" value="TonB-dependent receptor, beta-barrel domain"/>
    <property type="match status" value="1"/>
</dbReference>
<dbReference type="InterPro" id="IPR023996">
    <property type="entry name" value="TonB-dep_OMP_SusC/RagA"/>
</dbReference>
<dbReference type="PANTHER" id="PTHR30069:SF29">
    <property type="entry name" value="HEMOGLOBIN AND HEMOGLOBIN-HAPTOGLOBIN-BINDING PROTEIN 1-RELATED"/>
    <property type="match status" value="1"/>
</dbReference>
<dbReference type="PANTHER" id="PTHR30069">
    <property type="entry name" value="TONB-DEPENDENT OUTER MEMBRANE RECEPTOR"/>
    <property type="match status" value="1"/>
</dbReference>
<evidence type="ECO:0000256" key="8">
    <source>
        <dbReference type="PROSITE-ProRule" id="PRU01360"/>
    </source>
</evidence>
<dbReference type="EMBL" id="JAVRHV010000004">
    <property type="protein sequence ID" value="MDT0553430.1"/>
    <property type="molecule type" value="Genomic_DNA"/>
</dbReference>
<dbReference type="NCBIfam" id="TIGR04056">
    <property type="entry name" value="OMP_RagA_SusC"/>
    <property type="match status" value="1"/>
</dbReference>
<dbReference type="Gene3D" id="2.170.130.10">
    <property type="entry name" value="TonB-dependent receptor, plug domain"/>
    <property type="match status" value="1"/>
</dbReference>